<dbReference type="SMART" id="SM00110">
    <property type="entry name" value="C1Q"/>
    <property type="match status" value="1"/>
</dbReference>
<dbReference type="EMBL" id="CP111018">
    <property type="protein sequence ID" value="WAR09793.1"/>
    <property type="molecule type" value="Genomic_DNA"/>
</dbReference>
<comment type="subcellular location">
    <subcellularLocation>
        <location evidence="1">Secreted</location>
    </subcellularLocation>
</comment>
<dbReference type="PRINTS" id="PR00007">
    <property type="entry name" value="COMPLEMNTC1Q"/>
</dbReference>
<gene>
    <name evidence="5" type="ORF">MAR_034869</name>
</gene>
<sequence>MNKICNYIVLFCSLSGVFGSEPRYSSRFEYDEQMLEKMIRMEIDYEKWEKRIDEQVNKMVQTMESLESFVENKVIQVQEETENAIRNYESRFNASLGALRDTDKEQATALPDVLFRARGVVDHTLVVNQTMVFSEVMYNIGDGYDSASGIFRTPVNGTYLFNVHLCQYKGHSIFYAIVANGVTVSSGLSYENSGYVCISGEVVIKLNENDTVYVKSLHDDVQLLRTALSSLYSYGIKAQTFSGVLIR</sequence>
<dbReference type="InterPro" id="IPR001073">
    <property type="entry name" value="C1q_dom"/>
</dbReference>
<feature type="chain" id="PRO_5046133343" evidence="3">
    <location>
        <begin position="20"/>
        <end position="247"/>
    </location>
</feature>
<reference evidence="5" key="1">
    <citation type="submission" date="2022-11" db="EMBL/GenBank/DDBJ databases">
        <title>Centuries of genome instability and evolution in soft-shell clam transmissible cancer (bioRxiv).</title>
        <authorList>
            <person name="Hart S.F.M."/>
            <person name="Yonemitsu M.A."/>
            <person name="Giersch R.M."/>
            <person name="Beal B.F."/>
            <person name="Arriagada G."/>
            <person name="Davis B.W."/>
            <person name="Ostrander E.A."/>
            <person name="Goff S.P."/>
            <person name="Metzger M.J."/>
        </authorList>
    </citation>
    <scope>NUCLEOTIDE SEQUENCE</scope>
    <source>
        <strain evidence="5">MELC-2E11</strain>
        <tissue evidence="5">Siphon/mantle</tissue>
    </source>
</reference>
<evidence type="ECO:0000313" key="6">
    <source>
        <dbReference type="Proteomes" id="UP001164746"/>
    </source>
</evidence>
<keyword evidence="2" id="KW-0964">Secreted</keyword>
<dbReference type="InterPro" id="IPR008983">
    <property type="entry name" value="Tumour_necrosis_fac-like_dom"/>
</dbReference>
<feature type="signal peptide" evidence="3">
    <location>
        <begin position="1"/>
        <end position="19"/>
    </location>
</feature>
<dbReference type="InterPro" id="IPR050392">
    <property type="entry name" value="Collagen/C1q_domain"/>
</dbReference>
<dbReference type="PANTHER" id="PTHR15427:SF33">
    <property type="entry name" value="COLLAGEN IV NC1 DOMAIN-CONTAINING PROTEIN"/>
    <property type="match status" value="1"/>
</dbReference>
<evidence type="ECO:0000256" key="2">
    <source>
        <dbReference type="ARBA" id="ARBA00022525"/>
    </source>
</evidence>
<feature type="domain" description="C1q" evidence="4">
    <location>
        <begin position="106"/>
        <end position="246"/>
    </location>
</feature>
<dbReference type="Gene3D" id="2.60.120.40">
    <property type="match status" value="1"/>
</dbReference>
<evidence type="ECO:0000256" key="1">
    <source>
        <dbReference type="ARBA" id="ARBA00004613"/>
    </source>
</evidence>
<protein>
    <submittedName>
        <fullName evidence="5">C1QT3-like protein</fullName>
    </submittedName>
</protein>
<name>A0ABY7EIH4_MYAAR</name>
<organism evidence="5 6">
    <name type="scientific">Mya arenaria</name>
    <name type="common">Soft-shell clam</name>
    <dbReference type="NCBI Taxonomy" id="6604"/>
    <lineage>
        <taxon>Eukaryota</taxon>
        <taxon>Metazoa</taxon>
        <taxon>Spiralia</taxon>
        <taxon>Lophotrochozoa</taxon>
        <taxon>Mollusca</taxon>
        <taxon>Bivalvia</taxon>
        <taxon>Autobranchia</taxon>
        <taxon>Heteroconchia</taxon>
        <taxon>Euheterodonta</taxon>
        <taxon>Imparidentia</taxon>
        <taxon>Neoheterodontei</taxon>
        <taxon>Myida</taxon>
        <taxon>Myoidea</taxon>
        <taxon>Myidae</taxon>
        <taxon>Mya</taxon>
    </lineage>
</organism>
<keyword evidence="3" id="KW-0732">Signal</keyword>
<dbReference type="PANTHER" id="PTHR15427">
    <property type="entry name" value="EMILIN ELASTIN MICROFIBRIL INTERFACE-LOCATED PROTEIN ELASTIN MICROFIBRIL INTERFACER"/>
    <property type="match status" value="1"/>
</dbReference>
<dbReference type="Pfam" id="PF00386">
    <property type="entry name" value="C1q"/>
    <property type="match status" value="1"/>
</dbReference>
<evidence type="ECO:0000259" key="4">
    <source>
        <dbReference type="SMART" id="SM00110"/>
    </source>
</evidence>
<accession>A0ABY7EIH4</accession>
<proteinExistence type="predicted"/>
<evidence type="ECO:0000256" key="3">
    <source>
        <dbReference type="SAM" id="SignalP"/>
    </source>
</evidence>
<dbReference type="SUPFAM" id="SSF49842">
    <property type="entry name" value="TNF-like"/>
    <property type="match status" value="1"/>
</dbReference>
<keyword evidence="6" id="KW-1185">Reference proteome</keyword>
<evidence type="ECO:0000313" key="5">
    <source>
        <dbReference type="EMBL" id="WAR09793.1"/>
    </source>
</evidence>
<dbReference type="Proteomes" id="UP001164746">
    <property type="component" value="Chromosome 7"/>
</dbReference>